<keyword evidence="3" id="KW-1185">Reference proteome</keyword>
<evidence type="ECO:0000256" key="1">
    <source>
        <dbReference type="SAM" id="MobiDB-lite"/>
    </source>
</evidence>
<dbReference type="EMBL" id="JAYMGO010000003">
    <property type="protein sequence ID" value="KAL1279460.1"/>
    <property type="molecule type" value="Genomic_DNA"/>
</dbReference>
<dbReference type="Proteomes" id="UP001558613">
    <property type="component" value="Unassembled WGS sequence"/>
</dbReference>
<feature type="compositionally biased region" description="Basic residues" evidence="1">
    <location>
        <begin position="79"/>
        <end position="88"/>
    </location>
</feature>
<dbReference type="Gene3D" id="3.30.70.1820">
    <property type="entry name" value="L1 transposable element, RRM domain"/>
    <property type="match status" value="1"/>
</dbReference>
<name>A0ABR3NSE2_9TELE</name>
<organism evidence="2 3">
    <name type="scientific">Cirrhinus molitorella</name>
    <name type="common">mud carp</name>
    <dbReference type="NCBI Taxonomy" id="172907"/>
    <lineage>
        <taxon>Eukaryota</taxon>
        <taxon>Metazoa</taxon>
        <taxon>Chordata</taxon>
        <taxon>Craniata</taxon>
        <taxon>Vertebrata</taxon>
        <taxon>Euteleostomi</taxon>
        <taxon>Actinopterygii</taxon>
        <taxon>Neopterygii</taxon>
        <taxon>Teleostei</taxon>
        <taxon>Ostariophysi</taxon>
        <taxon>Cypriniformes</taxon>
        <taxon>Cyprinidae</taxon>
        <taxon>Labeoninae</taxon>
        <taxon>Labeonini</taxon>
        <taxon>Cirrhinus</taxon>
    </lineage>
</organism>
<sequence>MEIIKICHTILPQESSKLTEVIDVVHRLGKKKPGVMKPRGIILRFLSRTHRDAIWAAAKNSPFLREKGLRKSNIDRKTKSGNRAKAIRPTKETKQKGYVKKGSVHHLDADAVSSGDETDSDLALYKLSQPAEKSSIVVKPKVEGLPLEMELDTGAAVS</sequence>
<gene>
    <name evidence="2" type="ORF">QQF64_026133</name>
</gene>
<protein>
    <submittedName>
        <fullName evidence="2">Uncharacterized protein</fullName>
    </submittedName>
</protein>
<comment type="caution">
    <text evidence="2">The sequence shown here is derived from an EMBL/GenBank/DDBJ whole genome shotgun (WGS) entry which is preliminary data.</text>
</comment>
<proteinExistence type="predicted"/>
<evidence type="ECO:0000313" key="3">
    <source>
        <dbReference type="Proteomes" id="UP001558613"/>
    </source>
</evidence>
<accession>A0ABR3NSE2</accession>
<feature type="region of interest" description="Disordered" evidence="1">
    <location>
        <begin position="73"/>
        <end position="102"/>
    </location>
</feature>
<evidence type="ECO:0000313" key="2">
    <source>
        <dbReference type="EMBL" id="KAL1279460.1"/>
    </source>
</evidence>
<reference evidence="2 3" key="1">
    <citation type="submission" date="2023-09" db="EMBL/GenBank/DDBJ databases">
        <authorList>
            <person name="Wang M."/>
        </authorList>
    </citation>
    <scope>NUCLEOTIDE SEQUENCE [LARGE SCALE GENOMIC DNA]</scope>
    <source>
        <strain evidence="2">GT-2023</strain>
        <tissue evidence="2">Liver</tissue>
    </source>
</reference>